<reference evidence="3" key="1">
    <citation type="submission" date="2020-02" db="EMBL/GenBank/DDBJ databases">
        <authorList>
            <person name="Gao J."/>
            <person name="Sun J."/>
        </authorList>
    </citation>
    <scope>NUCLEOTIDE SEQUENCE</scope>
    <source>
        <strain evidence="3">602-2</strain>
    </source>
</reference>
<evidence type="ECO:0000256" key="2">
    <source>
        <dbReference type="SAM" id="SignalP"/>
    </source>
</evidence>
<evidence type="ECO:0000256" key="1">
    <source>
        <dbReference type="ARBA" id="ARBA00007613"/>
    </source>
</evidence>
<evidence type="ECO:0000313" key="3">
    <source>
        <dbReference type="EMBL" id="NGM48479.1"/>
    </source>
</evidence>
<dbReference type="GO" id="GO:0015562">
    <property type="term" value="F:efflux transmembrane transporter activity"/>
    <property type="evidence" value="ECO:0007669"/>
    <property type="project" value="InterPro"/>
</dbReference>
<gene>
    <name evidence="3" type="ORF">G5B46_02540</name>
</gene>
<feature type="chain" id="PRO_5026221659" evidence="2">
    <location>
        <begin position="30"/>
        <end position="424"/>
    </location>
</feature>
<dbReference type="SUPFAM" id="SSF56954">
    <property type="entry name" value="Outer membrane efflux proteins (OEP)"/>
    <property type="match status" value="1"/>
</dbReference>
<comment type="caution">
    <text evidence="3">The sequence shown here is derived from an EMBL/GenBank/DDBJ whole genome shotgun (WGS) entry which is preliminary data.</text>
</comment>
<protein>
    <submittedName>
        <fullName evidence="3">TolC family protein</fullName>
    </submittedName>
</protein>
<dbReference type="InterPro" id="IPR010131">
    <property type="entry name" value="MdtP/NodT-like"/>
</dbReference>
<dbReference type="PANTHER" id="PTHR30203">
    <property type="entry name" value="OUTER MEMBRANE CATION EFFLUX PROTEIN"/>
    <property type="match status" value="1"/>
</dbReference>
<accession>A0A6G4QSR2</accession>
<dbReference type="EMBL" id="JAAKGT010000001">
    <property type="protein sequence ID" value="NGM48479.1"/>
    <property type="molecule type" value="Genomic_DNA"/>
</dbReference>
<feature type="signal peptide" evidence="2">
    <location>
        <begin position="1"/>
        <end position="29"/>
    </location>
</feature>
<comment type="similarity">
    <text evidence="1">Belongs to the outer membrane factor (OMF) (TC 1.B.17) family.</text>
</comment>
<keyword evidence="2" id="KW-0732">Signal</keyword>
<organism evidence="3">
    <name type="scientific">Caulobacter sp. 602-2</name>
    <dbReference type="NCBI Taxonomy" id="2710887"/>
    <lineage>
        <taxon>Bacteria</taxon>
        <taxon>Pseudomonadati</taxon>
        <taxon>Pseudomonadota</taxon>
        <taxon>Alphaproteobacteria</taxon>
        <taxon>Caulobacterales</taxon>
        <taxon>Caulobacteraceae</taxon>
        <taxon>Caulobacter</taxon>
    </lineage>
</organism>
<dbReference type="PANTHER" id="PTHR30203:SF24">
    <property type="entry name" value="BLR4935 PROTEIN"/>
    <property type="match status" value="1"/>
</dbReference>
<dbReference type="Gene3D" id="1.20.1600.10">
    <property type="entry name" value="Outer membrane efflux proteins (OEP)"/>
    <property type="match status" value="1"/>
</dbReference>
<proteinExistence type="inferred from homology"/>
<dbReference type="InterPro" id="IPR003423">
    <property type="entry name" value="OMP_efflux"/>
</dbReference>
<dbReference type="AlphaFoldDB" id="A0A6G4QSR2"/>
<sequence length="424" mass="44696">MHSVIQGRRARSWLLATALAMATPLAAQASPLTLAEALGRTAAADPARPALAARLSAAEAGVRQAGVRPNPVVGVDVEDLAGSGPYSLVDRAQATVYYEQTRERGGKRAARVALARGDIALARLRDDVRVLDLLHEVDLAWVEAVFGEAEAALAADRLALAERARGEVSRRVKAARDPLFAGARADAQVAEARMALAQARTRAADARRALAAYWGGGEIEIDAAALEDLSVAGRVAGPASPVDLALLDAQRDLAGARVRVEESKAVQDPTWRAGLRYLNGDGAVAAVVGGSIPLGRHDTNRGAIDQARAERLAADLDVAGARSVLERRIAVAQAALAQKAAEARRIQGEVVPANARTVDLVRDGFNRGGFSYLDVLEAQKALIEARSRRLTVLKAFQVDRAQLDRLTGAHARLIPAATASEPAR</sequence>
<dbReference type="Pfam" id="PF02321">
    <property type="entry name" value="OEP"/>
    <property type="match status" value="1"/>
</dbReference>
<dbReference type="RefSeq" id="WP_165255772.1">
    <property type="nucleotide sequence ID" value="NZ_JAAKGT010000001.1"/>
</dbReference>
<name>A0A6G4QSR2_9CAUL</name>